<comment type="cofactor">
    <cofactor evidence="8">
        <name>Zn(2+)</name>
        <dbReference type="ChEBI" id="CHEBI:29105"/>
    </cofactor>
    <text evidence="8">Binds 1 zinc ion.</text>
</comment>
<protein>
    <recommendedName>
        <fullName evidence="8">Transcriptional repressor NrdR</fullName>
    </recommendedName>
</protein>
<comment type="function">
    <text evidence="8">Negatively regulates transcription of bacterial ribonucleotide reductase nrd genes and operons by binding to NrdR-boxes.</text>
</comment>
<keyword evidence="4 8" id="KW-0067">ATP-binding</keyword>
<evidence type="ECO:0000256" key="4">
    <source>
        <dbReference type="ARBA" id="ARBA00022840"/>
    </source>
</evidence>
<dbReference type="PANTHER" id="PTHR30455:SF2">
    <property type="entry name" value="TRANSCRIPTIONAL REPRESSOR NRDR"/>
    <property type="match status" value="1"/>
</dbReference>
<evidence type="ECO:0000256" key="1">
    <source>
        <dbReference type="ARBA" id="ARBA00022491"/>
    </source>
</evidence>
<feature type="domain" description="ATP-cone" evidence="9">
    <location>
        <begin position="49"/>
        <end position="139"/>
    </location>
</feature>
<keyword evidence="8" id="KW-0479">Metal-binding</keyword>
<comment type="caution">
    <text evidence="10">The sequence shown here is derived from an EMBL/GenBank/DDBJ whole genome shotgun (WGS) entry which is preliminary data.</text>
</comment>
<dbReference type="GO" id="GO:0045892">
    <property type="term" value="P:negative regulation of DNA-templated transcription"/>
    <property type="evidence" value="ECO:0007669"/>
    <property type="project" value="UniProtKB-UniRule"/>
</dbReference>
<dbReference type="PANTHER" id="PTHR30455">
    <property type="entry name" value="TRANSCRIPTIONAL REPRESSOR NRDR"/>
    <property type="match status" value="1"/>
</dbReference>
<organism evidence="10 11">
    <name type="scientific">Victivallis lenta</name>
    <dbReference type="NCBI Taxonomy" id="2606640"/>
    <lineage>
        <taxon>Bacteria</taxon>
        <taxon>Pseudomonadati</taxon>
        <taxon>Lentisphaerota</taxon>
        <taxon>Lentisphaeria</taxon>
        <taxon>Victivallales</taxon>
        <taxon>Victivallaceae</taxon>
        <taxon>Victivallis</taxon>
    </lineage>
</organism>
<feature type="zinc finger region" evidence="8">
    <location>
        <begin position="3"/>
        <end position="34"/>
    </location>
</feature>
<keyword evidence="1 8" id="KW-0678">Repressor</keyword>
<evidence type="ECO:0000259" key="9">
    <source>
        <dbReference type="PROSITE" id="PS51161"/>
    </source>
</evidence>
<gene>
    <name evidence="8 10" type="primary">nrdR</name>
    <name evidence="10" type="ORF">FYJ85_00330</name>
</gene>
<dbReference type="AlphaFoldDB" id="A0A844FX95"/>
<dbReference type="Pfam" id="PF03477">
    <property type="entry name" value="ATP-cone"/>
    <property type="match status" value="1"/>
</dbReference>
<dbReference type="NCBIfam" id="TIGR00244">
    <property type="entry name" value="transcriptional regulator NrdR"/>
    <property type="match status" value="1"/>
</dbReference>
<keyword evidence="5 8" id="KW-0805">Transcription regulation</keyword>
<keyword evidence="6 8" id="KW-0238">DNA-binding</keyword>
<dbReference type="Pfam" id="PF22811">
    <property type="entry name" value="Zn_ribbon_NrdR"/>
    <property type="match status" value="1"/>
</dbReference>
<evidence type="ECO:0000256" key="3">
    <source>
        <dbReference type="ARBA" id="ARBA00022771"/>
    </source>
</evidence>
<dbReference type="GO" id="GO:0003677">
    <property type="term" value="F:DNA binding"/>
    <property type="evidence" value="ECO:0007669"/>
    <property type="project" value="UniProtKB-KW"/>
</dbReference>
<dbReference type="InterPro" id="IPR003796">
    <property type="entry name" value="RNR_NrdR-like"/>
</dbReference>
<comment type="similarity">
    <text evidence="8">Belongs to the NrdR family.</text>
</comment>
<evidence type="ECO:0000256" key="8">
    <source>
        <dbReference type="HAMAP-Rule" id="MF_00440"/>
    </source>
</evidence>
<name>A0A844FX95_9BACT</name>
<dbReference type="InterPro" id="IPR055173">
    <property type="entry name" value="NrdR-like_N"/>
</dbReference>
<keyword evidence="11" id="KW-1185">Reference proteome</keyword>
<evidence type="ECO:0000256" key="2">
    <source>
        <dbReference type="ARBA" id="ARBA00022741"/>
    </source>
</evidence>
<proteinExistence type="inferred from homology"/>
<dbReference type="HAMAP" id="MF_00440">
    <property type="entry name" value="NrdR"/>
    <property type="match status" value="1"/>
</dbReference>
<evidence type="ECO:0000256" key="7">
    <source>
        <dbReference type="ARBA" id="ARBA00023163"/>
    </source>
</evidence>
<keyword evidence="8" id="KW-0862">Zinc</keyword>
<dbReference type="Proteomes" id="UP000435649">
    <property type="component" value="Unassembled WGS sequence"/>
</dbReference>
<dbReference type="PROSITE" id="PS51161">
    <property type="entry name" value="ATP_CONE"/>
    <property type="match status" value="1"/>
</dbReference>
<dbReference type="GO" id="GO:0008270">
    <property type="term" value="F:zinc ion binding"/>
    <property type="evidence" value="ECO:0007669"/>
    <property type="project" value="UniProtKB-UniRule"/>
</dbReference>
<sequence length="148" mass="17101">MRCPKCGCLDDKVIDSRAVKDGAGVRRRRECLSCAYRYTTIEGIMPEELKVVKRNAVREDFDRDKLRRGIANACYKRPVSPDEIDRMVEDVSAGILREFDKEVASAEIGSRVMAELRKIDQVAYVRFASVYRKFKDVDEFIDEIRTLK</sequence>
<evidence type="ECO:0000256" key="5">
    <source>
        <dbReference type="ARBA" id="ARBA00023015"/>
    </source>
</evidence>
<keyword evidence="2 8" id="KW-0547">Nucleotide-binding</keyword>
<keyword evidence="3 8" id="KW-0863">Zinc-finger</keyword>
<evidence type="ECO:0000313" key="10">
    <source>
        <dbReference type="EMBL" id="MST95493.1"/>
    </source>
</evidence>
<reference evidence="10 11" key="1">
    <citation type="submission" date="2019-08" db="EMBL/GenBank/DDBJ databases">
        <title>In-depth cultivation of the pig gut microbiome towards novel bacterial diversity and tailored functional studies.</title>
        <authorList>
            <person name="Wylensek D."/>
            <person name="Hitch T.C.A."/>
            <person name="Clavel T."/>
        </authorList>
    </citation>
    <scope>NUCLEOTIDE SEQUENCE [LARGE SCALE GENOMIC DNA]</scope>
    <source>
        <strain evidence="10 11">BBE-744-WT-12</strain>
    </source>
</reference>
<dbReference type="RefSeq" id="WP_106053048.1">
    <property type="nucleotide sequence ID" value="NZ_CALXOB010000042.1"/>
</dbReference>
<dbReference type="EMBL" id="VUNS01000001">
    <property type="protein sequence ID" value="MST95493.1"/>
    <property type="molecule type" value="Genomic_DNA"/>
</dbReference>
<dbReference type="GO" id="GO:0005524">
    <property type="term" value="F:ATP binding"/>
    <property type="evidence" value="ECO:0007669"/>
    <property type="project" value="UniProtKB-UniRule"/>
</dbReference>
<accession>A0A844FX95</accession>
<evidence type="ECO:0000256" key="6">
    <source>
        <dbReference type="ARBA" id="ARBA00023125"/>
    </source>
</evidence>
<dbReference type="InterPro" id="IPR005144">
    <property type="entry name" value="ATP-cone_dom"/>
</dbReference>
<keyword evidence="7 8" id="KW-0804">Transcription</keyword>
<evidence type="ECO:0000313" key="11">
    <source>
        <dbReference type="Proteomes" id="UP000435649"/>
    </source>
</evidence>